<sequence length="121" mass="14382">MRKLPPTAVSRQRRCEIWKPNRREQNYILTRCSRRVRVLWKYTSSTPRYSALIISDVRSFTLRHSTPRLRFLCFPDHWFTNQENTSTAPCPASLHSSSQHNHSASLIRRFINLEKRTIRVG</sequence>
<comment type="caution">
    <text evidence="1">The sequence shown here is derived from an EMBL/GenBank/DDBJ whole genome shotgun (WGS) entry which is preliminary data.</text>
</comment>
<gene>
    <name evidence="1" type="ORF">NDU88_005090</name>
</gene>
<organism evidence="1 2">
    <name type="scientific">Pleurodeles waltl</name>
    <name type="common">Iberian ribbed newt</name>
    <dbReference type="NCBI Taxonomy" id="8319"/>
    <lineage>
        <taxon>Eukaryota</taxon>
        <taxon>Metazoa</taxon>
        <taxon>Chordata</taxon>
        <taxon>Craniata</taxon>
        <taxon>Vertebrata</taxon>
        <taxon>Euteleostomi</taxon>
        <taxon>Amphibia</taxon>
        <taxon>Batrachia</taxon>
        <taxon>Caudata</taxon>
        <taxon>Salamandroidea</taxon>
        <taxon>Salamandridae</taxon>
        <taxon>Pleurodelinae</taxon>
        <taxon>Pleurodeles</taxon>
    </lineage>
</organism>
<dbReference type="EMBL" id="JANPWB010000008">
    <property type="protein sequence ID" value="KAJ1164656.1"/>
    <property type="molecule type" value="Genomic_DNA"/>
</dbReference>
<dbReference type="AlphaFoldDB" id="A0AAV7SKQ5"/>
<keyword evidence="2" id="KW-1185">Reference proteome</keyword>
<dbReference type="Proteomes" id="UP001066276">
    <property type="component" value="Chromosome 4_2"/>
</dbReference>
<reference evidence="1" key="1">
    <citation type="journal article" date="2022" name="bioRxiv">
        <title>Sequencing and chromosome-scale assembly of the giantPleurodeles waltlgenome.</title>
        <authorList>
            <person name="Brown T."/>
            <person name="Elewa A."/>
            <person name="Iarovenko S."/>
            <person name="Subramanian E."/>
            <person name="Araus A.J."/>
            <person name="Petzold A."/>
            <person name="Susuki M."/>
            <person name="Suzuki K.-i.T."/>
            <person name="Hayashi T."/>
            <person name="Toyoda A."/>
            <person name="Oliveira C."/>
            <person name="Osipova E."/>
            <person name="Leigh N.D."/>
            <person name="Simon A."/>
            <person name="Yun M.H."/>
        </authorList>
    </citation>
    <scope>NUCLEOTIDE SEQUENCE</scope>
    <source>
        <strain evidence="1">20211129_DDA</strain>
        <tissue evidence="1">Liver</tissue>
    </source>
</reference>
<evidence type="ECO:0000313" key="2">
    <source>
        <dbReference type="Proteomes" id="UP001066276"/>
    </source>
</evidence>
<proteinExistence type="predicted"/>
<evidence type="ECO:0000313" key="1">
    <source>
        <dbReference type="EMBL" id="KAJ1164656.1"/>
    </source>
</evidence>
<protein>
    <submittedName>
        <fullName evidence="1">Uncharacterized protein</fullName>
    </submittedName>
</protein>
<accession>A0AAV7SKQ5</accession>
<name>A0AAV7SKQ5_PLEWA</name>